<evidence type="ECO:0000313" key="3">
    <source>
        <dbReference type="Proteomes" id="UP000235371"/>
    </source>
</evidence>
<dbReference type="Gene3D" id="3.40.50.150">
    <property type="entry name" value="Vaccinia Virus protein VP39"/>
    <property type="match status" value="1"/>
</dbReference>
<keyword evidence="2" id="KW-0489">Methyltransferase</keyword>
<dbReference type="STRING" id="1095630.A0A2J6T420"/>
<dbReference type="InParanoid" id="A0A2J6T420"/>
<dbReference type="RefSeq" id="XP_024734678.1">
    <property type="nucleotide sequence ID" value="XM_024883371.1"/>
</dbReference>
<accession>A0A2J6T420</accession>
<protein>
    <submittedName>
        <fullName evidence="2">S-adenosyl-L-methionine-dependent methyltransferase</fullName>
    </submittedName>
</protein>
<name>A0A2J6T420_9HELO</name>
<sequence>MAELTPARTPKTLTDLNRDWFDTAVAAGAFEIPWIKDLTKLISSSLRNNFEWLGVPQHDGGIKLLDYACGNGVVSMALSPSITEAIGIDLSPNMVTAYNTLSQSQQLSSKLSAIQGDLLSPSTPQDPNFFNFDIIVMSMALHHVFDTQLMINKLHKRLRDGGVLVIIDWLTMELGGSGHGYRHPNDDSEGRNGEGEKVTPAAHTVAHWGFSEEEMKSLFENVGMVDVGFMEGIEKSKVPAEMNYEQQMFIAKARKVTSH</sequence>
<gene>
    <name evidence="2" type="ORF">K444DRAFT_631517</name>
</gene>
<dbReference type="PANTHER" id="PTHR43861">
    <property type="entry name" value="TRANS-ACONITATE 2-METHYLTRANSFERASE-RELATED"/>
    <property type="match status" value="1"/>
</dbReference>
<dbReference type="InterPro" id="IPR029063">
    <property type="entry name" value="SAM-dependent_MTases_sf"/>
</dbReference>
<dbReference type="EMBL" id="KZ613843">
    <property type="protein sequence ID" value="PMD57774.1"/>
    <property type="molecule type" value="Genomic_DNA"/>
</dbReference>
<evidence type="ECO:0000259" key="1">
    <source>
        <dbReference type="Pfam" id="PF08242"/>
    </source>
</evidence>
<dbReference type="SUPFAM" id="SSF53335">
    <property type="entry name" value="S-adenosyl-L-methionine-dependent methyltransferases"/>
    <property type="match status" value="1"/>
</dbReference>
<feature type="domain" description="Methyltransferase type 12" evidence="1">
    <location>
        <begin position="65"/>
        <end position="164"/>
    </location>
</feature>
<proteinExistence type="predicted"/>
<dbReference type="GO" id="GO:0032259">
    <property type="term" value="P:methylation"/>
    <property type="evidence" value="ECO:0007669"/>
    <property type="project" value="UniProtKB-KW"/>
</dbReference>
<dbReference type="Proteomes" id="UP000235371">
    <property type="component" value="Unassembled WGS sequence"/>
</dbReference>
<dbReference type="OrthoDB" id="3647at2759"/>
<dbReference type="InterPro" id="IPR013217">
    <property type="entry name" value="Methyltransf_12"/>
</dbReference>
<dbReference type="GO" id="GO:0008168">
    <property type="term" value="F:methyltransferase activity"/>
    <property type="evidence" value="ECO:0007669"/>
    <property type="project" value="UniProtKB-KW"/>
</dbReference>
<dbReference type="Pfam" id="PF08242">
    <property type="entry name" value="Methyltransf_12"/>
    <property type="match status" value="1"/>
</dbReference>
<dbReference type="GeneID" id="36591448"/>
<evidence type="ECO:0000313" key="2">
    <source>
        <dbReference type="EMBL" id="PMD57774.1"/>
    </source>
</evidence>
<organism evidence="2 3">
    <name type="scientific">Hyaloscypha bicolor E</name>
    <dbReference type="NCBI Taxonomy" id="1095630"/>
    <lineage>
        <taxon>Eukaryota</taxon>
        <taxon>Fungi</taxon>
        <taxon>Dikarya</taxon>
        <taxon>Ascomycota</taxon>
        <taxon>Pezizomycotina</taxon>
        <taxon>Leotiomycetes</taxon>
        <taxon>Helotiales</taxon>
        <taxon>Hyaloscyphaceae</taxon>
        <taxon>Hyaloscypha</taxon>
        <taxon>Hyaloscypha bicolor</taxon>
    </lineage>
</organism>
<dbReference type="CDD" id="cd02440">
    <property type="entry name" value="AdoMet_MTases"/>
    <property type="match status" value="1"/>
</dbReference>
<dbReference type="AlphaFoldDB" id="A0A2J6T420"/>
<keyword evidence="2" id="KW-0808">Transferase</keyword>
<keyword evidence="3" id="KW-1185">Reference proteome</keyword>
<reference evidence="2 3" key="1">
    <citation type="submission" date="2016-04" db="EMBL/GenBank/DDBJ databases">
        <title>A degradative enzymes factory behind the ericoid mycorrhizal symbiosis.</title>
        <authorList>
            <consortium name="DOE Joint Genome Institute"/>
            <person name="Martino E."/>
            <person name="Morin E."/>
            <person name="Grelet G."/>
            <person name="Kuo A."/>
            <person name="Kohler A."/>
            <person name="Daghino S."/>
            <person name="Barry K."/>
            <person name="Choi C."/>
            <person name="Cichocki N."/>
            <person name="Clum A."/>
            <person name="Copeland A."/>
            <person name="Hainaut M."/>
            <person name="Haridas S."/>
            <person name="Labutti K."/>
            <person name="Lindquist E."/>
            <person name="Lipzen A."/>
            <person name="Khouja H.-R."/>
            <person name="Murat C."/>
            <person name="Ohm R."/>
            <person name="Olson A."/>
            <person name="Spatafora J."/>
            <person name="Veneault-Fourrey C."/>
            <person name="Henrissat B."/>
            <person name="Grigoriev I."/>
            <person name="Martin F."/>
            <person name="Perotto S."/>
        </authorList>
    </citation>
    <scope>NUCLEOTIDE SEQUENCE [LARGE SCALE GENOMIC DNA]</scope>
    <source>
        <strain evidence="2 3">E</strain>
    </source>
</reference>